<dbReference type="Pfam" id="PF00011">
    <property type="entry name" value="HSP20"/>
    <property type="match status" value="1"/>
</dbReference>
<evidence type="ECO:0000259" key="3">
    <source>
        <dbReference type="PROSITE" id="PS01031"/>
    </source>
</evidence>
<dbReference type="Gene3D" id="2.60.40.790">
    <property type="match status" value="1"/>
</dbReference>
<sequence length="102" mass="11238">MAAAPIEMGNSFVLLVDLEGKNIWHDEIKIMVEGDKTVIIRYDGGGSNKFDWHQERFDLPLNAYLDAISAVSHNGTLLVSVGKIIPSNTERTINVVKGEPES</sequence>
<dbReference type="PROSITE" id="PS01031">
    <property type="entry name" value="SHSP"/>
    <property type="match status" value="1"/>
</dbReference>
<gene>
    <name evidence="4" type="ORF">MKW98_006193</name>
</gene>
<evidence type="ECO:0000313" key="5">
    <source>
        <dbReference type="Proteomes" id="UP001202328"/>
    </source>
</evidence>
<evidence type="ECO:0000256" key="1">
    <source>
        <dbReference type="PROSITE-ProRule" id="PRU00285"/>
    </source>
</evidence>
<dbReference type="InterPro" id="IPR008978">
    <property type="entry name" value="HSP20-like_chaperone"/>
</dbReference>
<dbReference type="SUPFAM" id="SSF49764">
    <property type="entry name" value="HSP20-like chaperones"/>
    <property type="match status" value="1"/>
</dbReference>
<evidence type="ECO:0000256" key="2">
    <source>
        <dbReference type="RuleBase" id="RU003616"/>
    </source>
</evidence>
<feature type="domain" description="SHSP" evidence="3">
    <location>
        <begin position="1"/>
        <end position="99"/>
    </location>
</feature>
<protein>
    <recommendedName>
        <fullName evidence="3">SHSP domain-containing protein</fullName>
    </recommendedName>
</protein>
<dbReference type="AlphaFoldDB" id="A0AAD4TGS7"/>
<reference evidence="4" key="1">
    <citation type="submission" date="2022-04" db="EMBL/GenBank/DDBJ databases">
        <title>A functionally conserved STORR gene fusion in Papaver species that diverged 16.8 million years ago.</title>
        <authorList>
            <person name="Catania T."/>
        </authorList>
    </citation>
    <scope>NUCLEOTIDE SEQUENCE</scope>
    <source>
        <strain evidence="4">S-188037</strain>
    </source>
</reference>
<accession>A0AAD4TGS7</accession>
<comment type="similarity">
    <text evidence="1 2">Belongs to the small heat shock protein (HSP20) family.</text>
</comment>
<dbReference type="Proteomes" id="UP001202328">
    <property type="component" value="Unassembled WGS sequence"/>
</dbReference>
<proteinExistence type="inferred from homology"/>
<name>A0AAD4TGS7_9MAGN</name>
<dbReference type="EMBL" id="JAJJMB010001716">
    <property type="protein sequence ID" value="KAI3955833.1"/>
    <property type="molecule type" value="Genomic_DNA"/>
</dbReference>
<keyword evidence="5" id="KW-1185">Reference proteome</keyword>
<comment type="caution">
    <text evidence="4">The sequence shown here is derived from an EMBL/GenBank/DDBJ whole genome shotgun (WGS) entry which is preliminary data.</text>
</comment>
<dbReference type="CDD" id="cd06464">
    <property type="entry name" value="ACD_sHsps-like"/>
    <property type="match status" value="1"/>
</dbReference>
<dbReference type="InterPro" id="IPR002068">
    <property type="entry name" value="A-crystallin/Hsp20_dom"/>
</dbReference>
<organism evidence="4 5">
    <name type="scientific">Papaver atlanticum</name>
    <dbReference type="NCBI Taxonomy" id="357466"/>
    <lineage>
        <taxon>Eukaryota</taxon>
        <taxon>Viridiplantae</taxon>
        <taxon>Streptophyta</taxon>
        <taxon>Embryophyta</taxon>
        <taxon>Tracheophyta</taxon>
        <taxon>Spermatophyta</taxon>
        <taxon>Magnoliopsida</taxon>
        <taxon>Ranunculales</taxon>
        <taxon>Papaveraceae</taxon>
        <taxon>Papaveroideae</taxon>
        <taxon>Papaver</taxon>
    </lineage>
</organism>
<evidence type="ECO:0000313" key="4">
    <source>
        <dbReference type="EMBL" id="KAI3955833.1"/>
    </source>
</evidence>